<dbReference type="AlphaFoldDB" id="A0A2K8T8R8"/>
<dbReference type="EMBL" id="CP024792">
    <property type="protein sequence ID" value="AUB44051.1"/>
    <property type="molecule type" value="Genomic_DNA"/>
</dbReference>
<sequence length="37" mass="4080">MSIWCLAFVNVIFPLLPHLLHPPNPQSVPGVPQSDQS</sequence>
<dbReference type="Proteomes" id="UP000232003">
    <property type="component" value="Plasmid pNFSY07"/>
</dbReference>
<proteinExistence type="predicted"/>
<geneLocation type="plasmid" evidence="2">
    <name>pnfsy07</name>
</geneLocation>
<gene>
    <name evidence="1" type="ORF">COO91_10267</name>
</gene>
<name>A0A2K8T8R8_9NOSO</name>
<evidence type="ECO:0000313" key="2">
    <source>
        <dbReference type="Proteomes" id="UP000232003"/>
    </source>
</evidence>
<organism evidence="1 2">
    <name type="scientific">Nostoc flagelliforme CCNUN1</name>
    <dbReference type="NCBI Taxonomy" id="2038116"/>
    <lineage>
        <taxon>Bacteria</taxon>
        <taxon>Bacillati</taxon>
        <taxon>Cyanobacteriota</taxon>
        <taxon>Cyanophyceae</taxon>
        <taxon>Nostocales</taxon>
        <taxon>Nostocaceae</taxon>
        <taxon>Nostoc</taxon>
    </lineage>
</organism>
<accession>A0A2K8T8R8</accession>
<keyword evidence="2" id="KW-1185">Reference proteome</keyword>
<dbReference type="KEGG" id="nfl:COO91_10267"/>
<reference evidence="1 2" key="1">
    <citation type="submission" date="2017-11" db="EMBL/GenBank/DDBJ databases">
        <title>Complete genome of a free-living desiccation-tolerant cyanobacterium and its photosynthetic adaptation to extreme terrestrial habitat.</title>
        <authorList>
            <person name="Shang J."/>
        </authorList>
    </citation>
    <scope>NUCLEOTIDE SEQUENCE [LARGE SCALE GENOMIC DNA]</scope>
    <source>
        <strain evidence="1 2">CCNUN1</strain>
        <plasmid evidence="2">pnfsy07</plasmid>
    </source>
</reference>
<protein>
    <submittedName>
        <fullName evidence="1">Uncharacterized protein</fullName>
    </submittedName>
</protein>
<evidence type="ECO:0000313" key="1">
    <source>
        <dbReference type="EMBL" id="AUB44051.1"/>
    </source>
</evidence>
<keyword evidence="1" id="KW-0614">Plasmid</keyword>